<evidence type="ECO:0000313" key="1">
    <source>
        <dbReference type="EMBL" id="TCV90922.1"/>
    </source>
</evidence>
<reference evidence="1 2" key="1">
    <citation type="submission" date="2019-03" db="EMBL/GenBank/DDBJ databases">
        <title>Genomic Encyclopedia of Type Strains, Phase IV (KMG-IV): sequencing the most valuable type-strain genomes for metagenomic binning, comparative biology and taxonomic classification.</title>
        <authorList>
            <person name="Goeker M."/>
        </authorList>
    </citation>
    <scope>NUCLEOTIDE SEQUENCE [LARGE SCALE GENOMIC DNA]</scope>
    <source>
        <strain evidence="1 2">DSM 19580</strain>
    </source>
</reference>
<dbReference type="RefSeq" id="WP_165911779.1">
    <property type="nucleotide sequence ID" value="NZ_SMCR01000032.1"/>
</dbReference>
<proteinExistence type="predicted"/>
<accession>A0A4R3YG55</accession>
<evidence type="ECO:0000313" key="2">
    <source>
        <dbReference type="Proteomes" id="UP000295719"/>
    </source>
</evidence>
<comment type="caution">
    <text evidence="1">The sequence shown here is derived from an EMBL/GenBank/DDBJ whole genome shotgun (WGS) entry which is preliminary data.</text>
</comment>
<dbReference type="Proteomes" id="UP000295719">
    <property type="component" value="Unassembled WGS sequence"/>
</dbReference>
<name>A0A4R3YG55_9GAMM</name>
<sequence length="79" mass="8836">LDAVIVGMPNRHLLALEGDIFARQHIRTFDLEPLARLEVDLAVGATDGTRFLLWLRKIPSRTRYKKSPPDGVGDIGDQL</sequence>
<feature type="non-terminal residue" evidence="1">
    <location>
        <position position="1"/>
    </location>
</feature>
<protein>
    <submittedName>
        <fullName evidence="1">Uncharacterized protein</fullName>
    </submittedName>
</protein>
<dbReference type="EMBL" id="SMCR01000032">
    <property type="protein sequence ID" value="TCV90922.1"/>
    <property type="molecule type" value="Genomic_DNA"/>
</dbReference>
<organism evidence="1 2">
    <name type="scientific">Biostraticola tofi</name>
    <dbReference type="NCBI Taxonomy" id="466109"/>
    <lineage>
        <taxon>Bacteria</taxon>
        <taxon>Pseudomonadati</taxon>
        <taxon>Pseudomonadota</taxon>
        <taxon>Gammaproteobacteria</taxon>
        <taxon>Enterobacterales</taxon>
        <taxon>Bruguierivoracaceae</taxon>
        <taxon>Biostraticola</taxon>
    </lineage>
</organism>
<keyword evidence="2" id="KW-1185">Reference proteome</keyword>
<gene>
    <name evidence="1" type="ORF">EDC52_1321</name>
</gene>
<dbReference type="AlphaFoldDB" id="A0A4R3YG55"/>